<dbReference type="OrthoDB" id="495795at2759"/>
<dbReference type="KEGG" id="smo:SELMODRAFT_97450"/>
<reference evidence="2 3" key="1">
    <citation type="journal article" date="2011" name="Science">
        <title>The Selaginella genome identifies genetic changes associated with the evolution of vascular plants.</title>
        <authorList>
            <person name="Banks J.A."/>
            <person name="Nishiyama T."/>
            <person name="Hasebe M."/>
            <person name="Bowman J.L."/>
            <person name="Gribskov M."/>
            <person name="dePamphilis C."/>
            <person name="Albert V.A."/>
            <person name="Aono N."/>
            <person name="Aoyama T."/>
            <person name="Ambrose B.A."/>
            <person name="Ashton N.W."/>
            <person name="Axtell M.J."/>
            <person name="Barker E."/>
            <person name="Barker M.S."/>
            <person name="Bennetzen J.L."/>
            <person name="Bonawitz N.D."/>
            <person name="Chapple C."/>
            <person name="Cheng C."/>
            <person name="Correa L.G."/>
            <person name="Dacre M."/>
            <person name="DeBarry J."/>
            <person name="Dreyer I."/>
            <person name="Elias M."/>
            <person name="Engstrom E.M."/>
            <person name="Estelle M."/>
            <person name="Feng L."/>
            <person name="Finet C."/>
            <person name="Floyd S.K."/>
            <person name="Frommer W.B."/>
            <person name="Fujita T."/>
            <person name="Gramzow L."/>
            <person name="Gutensohn M."/>
            <person name="Harholt J."/>
            <person name="Hattori M."/>
            <person name="Heyl A."/>
            <person name="Hirai T."/>
            <person name="Hiwatashi Y."/>
            <person name="Ishikawa M."/>
            <person name="Iwata M."/>
            <person name="Karol K.G."/>
            <person name="Koehler B."/>
            <person name="Kolukisaoglu U."/>
            <person name="Kubo M."/>
            <person name="Kurata T."/>
            <person name="Lalonde S."/>
            <person name="Li K."/>
            <person name="Li Y."/>
            <person name="Litt A."/>
            <person name="Lyons E."/>
            <person name="Manning G."/>
            <person name="Maruyama T."/>
            <person name="Michael T.P."/>
            <person name="Mikami K."/>
            <person name="Miyazaki S."/>
            <person name="Morinaga S."/>
            <person name="Murata T."/>
            <person name="Mueller-Roeber B."/>
            <person name="Nelson D.R."/>
            <person name="Obara M."/>
            <person name="Oguri Y."/>
            <person name="Olmstead R.G."/>
            <person name="Onodera N."/>
            <person name="Petersen B.L."/>
            <person name="Pils B."/>
            <person name="Prigge M."/>
            <person name="Rensing S.A."/>
            <person name="Riano-Pachon D.M."/>
            <person name="Roberts A.W."/>
            <person name="Sato Y."/>
            <person name="Scheller H.V."/>
            <person name="Schulz B."/>
            <person name="Schulz C."/>
            <person name="Shakirov E.V."/>
            <person name="Shibagaki N."/>
            <person name="Shinohara N."/>
            <person name="Shippen D.E."/>
            <person name="Soerensen I."/>
            <person name="Sotooka R."/>
            <person name="Sugimoto N."/>
            <person name="Sugita M."/>
            <person name="Sumikawa N."/>
            <person name="Tanurdzic M."/>
            <person name="Theissen G."/>
            <person name="Ulvskov P."/>
            <person name="Wakazuki S."/>
            <person name="Weng J.K."/>
            <person name="Willats W.W."/>
            <person name="Wipf D."/>
            <person name="Wolf P.G."/>
            <person name="Yang L."/>
            <person name="Zimmer A.D."/>
            <person name="Zhu Q."/>
            <person name="Mitros T."/>
            <person name="Hellsten U."/>
            <person name="Loque D."/>
            <person name="Otillar R."/>
            <person name="Salamov A."/>
            <person name="Schmutz J."/>
            <person name="Shapiro H."/>
            <person name="Lindquist E."/>
            <person name="Lucas S."/>
            <person name="Rokhsar D."/>
            <person name="Grigoriev I.V."/>
        </authorList>
    </citation>
    <scope>NUCLEOTIDE SEQUENCE [LARGE SCALE GENOMIC DNA]</scope>
</reference>
<dbReference type="SUPFAM" id="SSF69065">
    <property type="entry name" value="RNase III domain-like"/>
    <property type="match status" value="1"/>
</dbReference>
<dbReference type="GO" id="GO:0004540">
    <property type="term" value="F:RNA nuclease activity"/>
    <property type="evidence" value="ECO:0000318"/>
    <property type="project" value="GO_Central"/>
</dbReference>
<dbReference type="OMA" id="CTHHIGS"/>
<proteinExistence type="predicted"/>
<dbReference type="FunCoup" id="D8RMB8">
    <property type="interactions" value="1399"/>
</dbReference>
<gene>
    <name evidence="2" type="ORF">SELMODRAFT_97450</name>
</gene>
<accession>D8RMB8</accession>
<dbReference type="AlphaFoldDB" id="D8RMB8"/>
<evidence type="ECO:0000313" key="3">
    <source>
        <dbReference type="Proteomes" id="UP000001514"/>
    </source>
</evidence>
<dbReference type="PANTHER" id="PTHR34276:SF1">
    <property type="entry name" value="MINI-RIBONUCLEASE 3"/>
    <property type="match status" value="1"/>
</dbReference>
<evidence type="ECO:0000259" key="1">
    <source>
        <dbReference type="Pfam" id="PF00636"/>
    </source>
</evidence>
<dbReference type="GO" id="GO:0000476">
    <property type="term" value="P:maturation of 4.5S rRNA"/>
    <property type="evidence" value="ECO:0000318"/>
    <property type="project" value="GO_Central"/>
</dbReference>
<sequence length="163" mass="17825">VPQANAIQNPRATHNAAALAYLGDAVYELYVRRHFLTPPQSMDKYNACVMAVVCCEAQDSLLQEVLKGKFLSQEERDVVRWGKNVVTAHSRATKRAGSAVYSGASALETLIGFLYLRDPSRLDELMTKLGFNRDPEDLPQGQSTMAATAVNTRACSMSTEANA</sequence>
<feature type="domain" description="RNase III" evidence="1">
    <location>
        <begin position="18"/>
        <end position="118"/>
    </location>
</feature>
<dbReference type="InterPro" id="IPR000999">
    <property type="entry name" value="RNase_III_dom"/>
</dbReference>
<dbReference type="InterPro" id="IPR036389">
    <property type="entry name" value="RNase_III_sf"/>
</dbReference>
<dbReference type="Gene3D" id="1.10.1520.10">
    <property type="entry name" value="Ribonuclease III domain"/>
    <property type="match status" value="1"/>
</dbReference>
<protein>
    <recommendedName>
        <fullName evidence="1">RNase III domain-containing protein</fullName>
    </recommendedName>
</protein>
<name>D8RMB8_SELML</name>
<dbReference type="EMBL" id="GL377584">
    <property type="protein sequence ID" value="EFJ26309.1"/>
    <property type="molecule type" value="Genomic_DNA"/>
</dbReference>
<dbReference type="STRING" id="88036.D8RMB8"/>
<dbReference type="Pfam" id="PF00636">
    <property type="entry name" value="Ribonuclease_3"/>
    <property type="match status" value="1"/>
</dbReference>
<feature type="non-terminal residue" evidence="2">
    <location>
        <position position="1"/>
    </location>
</feature>
<dbReference type="InParanoid" id="D8RMB8"/>
<dbReference type="PANTHER" id="PTHR34276">
    <property type="entry name" value="MINI-RIBONUCLEASE 3"/>
    <property type="match status" value="1"/>
</dbReference>
<dbReference type="Proteomes" id="UP000001514">
    <property type="component" value="Unassembled WGS sequence"/>
</dbReference>
<keyword evidence="3" id="KW-1185">Reference proteome</keyword>
<evidence type="ECO:0000313" key="2">
    <source>
        <dbReference type="EMBL" id="EFJ26309.1"/>
    </source>
</evidence>
<dbReference type="eggNOG" id="ENOG502QVFW">
    <property type="taxonomic scope" value="Eukaryota"/>
</dbReference>
<dbReference type="GO" id="GO:0009507">
    <property type="term" value="C:chloroplast"/>
    <property type="evidence" value="ECO:0000318"/>
    <property type="project" value="GO_Central"/>
</dbReference>
<dbReference type="HOGENOM" id="CLU_091169_3_0_1"/>
<dbReference type="Gramene" id="EFJ26309">
    <property type="protein sequence ID" value="EFJ26309"/>
    <property type="gene ID" value="SELMODRAFT_97450"/>
</dbReference>
<organism evidence="3">
    <name type="scientific">Selaginella moellendorffii</name>
    <name type="common">Spikemoss</name>
    <dbReference type="NCBI Taxonomy" id="88036"/>
    <lineage>
        <taxon>Eukaryota</taxon>
        <taxon>Viridiplantae</taxon>
        <taxon>Streptophyta</taxon>
        <taxon>Embryophyta</taxon>
        <taxon>Tracheophyta</taxon>
        <taxon>Lycopodiopsida</taxon>
        <taxon>Selaginellales</taxon>
        <taxon>Selaginellaceae</taxon>
        <taxon>Selaginella</taxon>
    </lineage>
</organism>
<dbReference type="GO" id="GO:0004525">
    <property type="term" value="F:ribonuclease III activity"/>
    <property type="evidence" value="ECO:0007669"/>
    <property type="project" value="InterPro"/>
</dbReference>
<dbReference type="GO" id="GO:0000967">
    <property type="term" value="P:rRNA 5'-end processing"/>
    <property type="evidence" value="ECO:0000318"/>
    <property type="project" value="GO_Central"/>
</dbReference>